<keyword evidence="2" id="KW-0812">Transmembrane</keyword>
<keyword evidence="2" id="KW-0472">Membrane</keyword>
<dbReference type="AlphaFoldDB" id="A0A670J7E7"/>
<dbReference type="PANTHER" id="PTHR45828:SF51">
    <property type="entry name" value="REELIN DOMAIN-CONTAINING PROTEIN 1"/>
    <property type="match status" value="1"/>
</dbReference>
<proteinExistence type="predicted"/>
<dbReference type="OrthoDB" id="2419613at2759"/>
<dbReference type="GeneID" id="114603821"/>
<sequence>MCPKVEEEMKVQALFVVWALTILCLVSYTAAFSHGASLSACTDMRPKHIRAHLQNPQNNYITIHTNISFFPGDKVPVTVRSTRDFMGFMLQARRVSNDQIAGTFVYIPPGSKVLTCFEDGDTVTHSDKSLKRNLSFVWKAPDQPIGDIRFFLSVVQSYFVYWARIESSTVSQQTQNRTTAESNVAPSVIKPTPLQKSTDLKGAFAAGKESSTPDTILTQFAKFTHTSLTRLAATLILDPSYSGRQVSEPPDNGNALSESLADLVTSHAISRSRERQAIGSGTVGDLTLEPSLQFQDLGFIAQHHSSSHSMYNRRENTSSFPISQLCSTCKKGMETQAWCVDHRENRPSKEVHLEVSATPNPGLSKSVLPVTASPLVHFRDPLRLPGMGTISEHLGSEEDMSVYQSLSGASKKMAEKQAATWVVPANFLPQAELTSHEQEGKGRKDIPGNTLLKVTRAIPKATVPGGGGGGGKPRKESQLVVAQLGVLLGCSAVLSMVLAVGLRCIHSQYCHKRTEVSFSEPENNAMALQENGEMMHFRKIRENSFVLVQAEYNWISPSGSGKKAVL</sequence>
<dbReference type="InterPro" id="IPR051237">
    <property type="entry name" value="Ferric-chelate_Red/DefProt"/>
</dbReference>
<dbReference type="PANTHER" id="PTHR45828">
    <property type="entry name" value="CYTOCHROME B561/FERRIC REDUCTASE TRANSMEMBRANE"/>
    <property type="match status" value="1"/>
</dbReference>
<dbReference type="InterPro" id="IPR002861">
    <property type="entry name" value="Reeler_dom"/>
</dbReference>
<dbReference type="GeneTree" id="ENSGT00940000163277"/>
<dbReference type="OMA" id="DMQPKHI"/>
<feature type="domain" description="Reelin" evidence="3">
    <location>
        <begin position="26"/>
        <end position="186"/>
    </location>
</feature>
<reference evidence="4" key="2">
    <citation type="submission" date="2025-08" db="UniProtKB">
        <authorList>
            <consortium name="Ensembl"/>
        </authorList>
    </citation>
    <scope>IDENTIFICATION</scope>
</reference>
<reference evidence="4 5" key="1">
    <citation type="journal article" date="2019" name="Proc. Natl. Acad. Sci. U.S.A.">
        <title>Regulatory changes in pterin and carotenoid genes underlie balanced color polymorphisms in the wall lizard.</title>
        <authorList>
            <person name="Andrade P."/>
            <person name="Pinho C."/>
            <person name="Perez I de Lanuza G."/>
            <person name="Afonso S."/>
            <person name="Brejcha J."/>
            <person name="Rubin C.J."/>
            <person name="Wallerman O."/>
            <person name="Pereira P."/>
            <person name="Sabatino S.J."/>
            <person name="Bellati A."/>
            <person name="Pellitteri-Rosa D."/>
            <person name="Bosakova Z."/>
            <person name="Bunikis I."/>
            <person name="Carretero M.A."/>
            <person name="Feiner N."/>
            <person name="Marsik P."/>
            <person name="Pauperio F."/>
            <person name="Salvi D."/>
            <person name="Soler L."/>
            <person name="While G.M."/>
            <person name="Uller T."/>
            <person name="Font E."/>
            <person name="Andersson L."/>
            <person name="Carneiro M."/>
        </authorList>
    </citation>
    <scope>NUCLEOTIDE SEQUENCE</scope>
</reference>
<organism evidence="4 5">
    <name type="scientific">Podarcis muralis</name>
    <name type="common">Wall lizard</name>
    <name type="synonym">Lacerta muralis</name>
    <dbReference type="NCBI Taxonomy" id="64176"/>
    <lineage>
        <taxon>Eukaryota</taxon>
        <taxon>Metazoa</taxon>
        <taxon>Chordata</taxon>
        <taxon>Craniata</taxon>
        <taxon>Vertebrata</taxon>
        <taxon>Euteleostomi</taxon>
        <taxon>Lepidosauria</taxon>
        <taxon>Squamata</taxon>
        <taxon>Bifurcata</taxon>
        <taxon>Unidentata</taxon>
        <taxon>Episquamata</taxon>
        <taxon>Laterata</taxon>
        <taxon>Lacertibaenia</taxon>
        <taxon>Lacertidae</taxon>
        <taxon>Podarcis</taxon>
    </lineage>
</organism>
<evidence type="ECO:0000259" key="3">
    <source>
        <dbReference type="PROSITE" id="PS51019"/>
    </source>
</evidence>
<evidence type="ECO:0000256" key="1">
    <source>
        <dbReference type="SAM" id="MobiDB-lite"/>
    </source>
</evidence>
<reference evidence="4" key="3">
    <citation type="submission" date="2025-09" db="UniProtKB">
        <authorList>
            <consortium name="Ensembl"/>
        </authorList>
    </citation>
    <scope>IDENTIFICATION</scope>
</reference>
<dbReference type="Gene3D" id="2.60.40.4060">
    <property type="entry name" value="Reeler domain"/>
    <property type="match status" value="1"/>
</dbReference>
<protein>
    <submittedName>
        <fullName evidence="4">Reeler domain containing 1</fullName>
    </submittedName>
</protein>
<feature type="compositionally biased region" description="Polar residues" evidence="1">
    <location>
        <begin position="172"/>
        <end position="185"/>
    </location>
</feature>
<dbReference type="InterPro" id="IPR042307">
    <property type="entry name" value="Reeler_sf"/>
</dbReference>
<keyword evidence="2" id="KW-1133">Transmembrane helix</keyword>
<dbReference type="Proteomes" id="UP000472272">
    <property type="component" value="Chromosome 9"/>
</dbReference>
<dbReference type="RefSeq" id="XP_028598937.1">
    <property type="nucleotide sequence ID" value="XM_028743104.1"/>
</dbReference>
<evidence type="ECO:0000313" key="4">
    <source>
        <dbReference type="Ensembl" id="ENSPMRP00000020398.1"/>
    </source>
</evidence>
<dbReference type="Pfam" id="PF02014">
    <property type="entry name" value="Reeler"/>
    <property type="match status" value="1"/>
</dbReference>
<dbReference type="CDD" id="cd08544">
    <property type="entry name" value="Reeler"/>
    <property type="match status" value="1"/>
</dbReference>
<dbReference type="Ensembl" id="ENSPMRT00000021672.1">
    <property type="protein sequence ID" value="ENSPMRP00000020398.1"/>
    <property type="gene ID" value="ENSPMRG00000013289.1"/>
</dbReference>
<name>A0A670J7E7_PODMU</name>
<dbReference type="GO" id="GO:0016020">
    <property type="term" value="C:membrane"/>
    <property type="evidence" value="ECO:0007669"/>
    <property type="project" value="TreeGrafter"/>
</dbReference>
<gene>
    <name evidence="4" type="primary">REELD1</name>
</gene>
<dbReference type="CTD" id="345051"/>
<evidence type="ECO:0000313" key="5">
    <source>
        <dbReference type="Proteomes" id="UP000472272"/>
    </source>
</evidence>
<feature type="transmembrane region" description="Helical" evidence="2">
    <location>
        <begin position="484"/>
        <end position="505"/>
    </location>
</feature>
<dbReference type="KEGG" id="pmua:114603821"/>
<dbReference type="RefSeq" id="XP_028598938.1">
    <property type="nucleotide sequence ID" value="XM_028743105.1"/>
</dbReference>
<accession>A0A670J7E7</accession>
<keyword evidence="5" id="KW-1185">Reference proteome</keyword>
<evidence type="ECO:0000256" key="2">
    <source>
        <dbReference type="SAM" id="Phobius"/>
    </source>
</evidence>
<dbReference type="PROSITE" id="PS51019">
    <property type="entry name" value="REELIN"/>
    <property type="match status" value="1"/>
</dbReference>
<feature type="region of interest" description="Disordered" evidence="1">
    <location>
        <begin position="172"/>
        <end position="193"/>
    </location>
</feature>